<dbReference type="Proteomes" id="UP000195321">
    <property type="component" value="Unassembled WGS sequence"/>
</dbReference>
<feature type="signal peptide" evidence="1">
    <location>
        <begin position="1"/>
        <end position="26"/>
    </location>
</feature>
<feature type="chain" id="PRO_5012892584" description="Lactococcin 972 family bacteriocin" evidence="1">
    <location>
        <begin position="27"/>
        <end position="93"/>
    </location>
</feature>
<reference evidence="2 3" key="1">
    <citation type="submission" date="2017-02" db="EMBL/GenBank/DDBJ databases">
        <title>Bacillus pseudomycoides isolate FSL K6-0042.</title>
        <authorList>
            <person name="Kovac J."/>
        </authorList>
    </citation>
    <scope>NUCLEOTIDE SEQUENCE [LARGE SCALE GENOMIC DNA]</scope>
    <source>
        <strain evidence="2 3">FSL K6-0042</strain>
    </source>
</reference>
<evidence type="ECO:0000313" key="3">
    <source>
        <dbReference type="Proteomes" id="UP000195321"/>
    </source>
</evidence>
<dbReference type="RefSeq" id="WP_088094208.1">
    <property type="nucleotide sequence ID" value="NZ_JBLOJB010000015.1"/>
</dbReference>
<proteinExistence type="predicted"/>
<keyword evidence="1" id="KW-0732">Signal</keyword>
<name>A0A1Y3MBX3_9BACI</name>
<evidence type="ECO:0000256" key="1">
    <source>
        <dbReference type="SAM" id="SignalP"/>
    </source>
</evidence>
<sequence>MKKKAITFALSSMLAVGALVPITASAKESWSYGYNKDGMFHYSVYGHSIFNHSSGITRANVNYRSTIAPPGKAAVKHLPYNGPYNVTYQKYIN</sequence>
<dbReference type="AlphaFoldDB" id="A0A1Y3MBX3"/>
<gene>
    <name evidence="2" type="ORF">BW425_15780</name>
</gene>
<comment type="caution">
    <text evidence="2">The sequence shown here is derived from an EMBL/GenBank/DDBJ whole genome shotgun (WGS) entry which is preliminary data.</text>
</comment>
<evidence type="ECO:0008006" key="4">
    <source>
        <dbReference type="Google" id="ProtNLM"/>
    </source>
</evidence>
<dbReference type="EMBL" id="MWPX01000017">
    <property type="protein sequence ID" value="OUM47957.1"/>
    <property type="molecule type" value="Genomic_DNA"/>
</dbReference>
<accession>A0A1Y3MBX3</accession>
<evidence type="ECO:0000313" key="2">
    <source>
        <dbReference type="EMBL" id="OUM47957.1"/>
    </source>
</evidence>
<organism evidence="2 3">
    <name type="scientific">Bacillus pseudomycoides</name>
    <dbReference type="NCBI Taxonomy" id="64104"/>
    <lineage>
        <taxon>Bacteria</taxon>
        <taxon>Bacillati</taxon>
        <taxon>Bacillota</taxon>
        <taxon>Bacilli</taxon>
        <taxon>Bacillales</taxon>
        <taxon>Bacillaceae</taxon>
        <taxon>Bacillus</taxon>
        <taxon>Bacillus cereus group</taxon>
    </lineage>
</organism>
<protein>
    <recommendedName>
        <fullName evidence="4">Lactococcin 972 family bacteriocin</fullName>
    </recommendedName>
</protein>